<gene>
    <name evidence="4" type="ORF">CC84DRAFT_1196327</name>
</gene>
<dbReference type="GeneID" id="28764937"/>
<dbReference type="GO" id="GO:0004497">
    <property type="term" value="F:monooxygenase activity"/>
    <property type="evidence" value="ECO:0007669"/>
    <property type="project" value="UniProtKB-KW"/>
</dbReference>
<keyword evidence="1" id="KW-0285">Flavoprotein</keyword>
<dbReference type="OrthoDB" id="2915840at2759"/>
<dbReference type="RefSeq" id="XP_018036575.1">
    <property type="nucleotide sequence ID" value="XM_018181451.1"/>
</dbReference>
<dbReference type="Pfam" id="PF13738">
    <property type="entry name" value="Pyr_redox_3"/>
    <property type="match status" value="1"/>
</dbReference>
<dbReference type="InterPro" id="IPR036188">
    <property type="entry name" value="FAD/NAD-bd_sf"/>
</dbReference>
<dbReference type="InParanoid" id="A0A177CHE7"/>
<sequence length="581" mass="65157">MSRANSREMVLKLSSRANRCQCSAAAERLSGIIAAQRFLDAHPKANLAILEKDGDIGGVFSRRRLYDSFWTQWSHGLSEFSDLPMARPPEADCYHDFYRAKYTTDYLHEYCGRKDGRGRTLRDRMIFNVNIDSVKKVDGLWNVCSGGRTFTAPKVLIASGLCSLAKMPSLPGKDRFGGAIVHTEDFGETNIMAAPNITKLVVLGAGKSAADVVYEGAKSGKEVHWVIKTTGTGPSFFASGKGKGPFKNAFEAAHTRFVATLGPSIFNRVNIWTKFVQRNWLGRWLVGKLLAQQDQAIRMEADYQGRDNAKGFDQLEYETPFFWQNGPGGLIHHDDFWETISSCVHIQRDQVRSLDRNLVQLEGGAELACDAIICGTGWIPSLRFFDNEQLLQLGLPMPLEDEPSEVADRWESLLQDGDRHICSRFPLLANPPKHSHRGVSTTTYRLYHGMAPINDDSILFMNHLNTGNKMLAAEVQAMWAVAYFDKQITLPSREDMERSVATWVAFSRRRYLSNGGLGNAINFETITYADALLDDMGLAAHKKSWWQQWFEPFRPSDLGKAWAEYLQKHPPGQSSIEDAGS</sequence>
<proteinExistence type="predicted"/>
<evidence type="ECO:0000313" key="5">
    <source>
        <dbReference type="Proteomes" id="UP000077069"/>
    </source>
</evidence>
<keyword evidence="3" id="KW-0560">Oxidoreductase</keyword>
<organism evidence="4 5">
    <name type="scientific">Paraphaeosphaeria sporulosa</name>
    <dbReference type="NCBI Taxonomy" id="1460663"/>
    <lineage>
        <taxon>Eukaryota</taxon>
        <taxon>Fungi</taxon>
        <taxon>Dikarya</taxon>
        <taxon>Ascomycota</taxon>
        <taxon>Pezizomycotina</taxon>
        <taxon>Dothideomycetes</taxon>
        <taxon>Pleosporomycetidae</taxon>
        <taxon>Pleosporales</taxon>
        <taxon>Massarineae</taxon>
        <taxon>Didymosphaeriaceae</taxon>
        <taxon>Paraphaeosphaeria</taxon>
    </lineage>
</organism>
<keyword evidence="2" id="KW-0274">FAD</keyword>
<dbReference type="AlphaFoldDB" id="A0A177CHE7"/>
<protein>
    <submittedName>
        <fullName evidence="4">Flavin-binding monooxygenase-like protein-like protein</fullName>
    </submittedName>
</protein>
<dbReference type="SUPFAM" id="SSF51905">
    <property type="entry name" value="FAD/NAD(P)-binding domain"/>
    <property type="match status" value="2"/>
</dbReference>
<evidence type="ECO:0000256" key="1">
    <source>
        <dbReference type="ARBA" id="ARBA00022630"/>
    </source>
</evidence>
<dbReference type="Gene3D" id="3.50.50.60">
    <property type="entry name" value="FAD/NAD(P)-binding domain"/>
    <property type="match status" value="2"/>
</dbReference>
<dbReference type="PANTHER" id="PTHR23023">
    <property type="entry name" value="DIMETHYLANILINE MONOOXYGENASE"/>
    <property type="match status" value="1"/>
</dbReference>
<dbReference type="Proteomes" id="UP000077069">
    <property type="component" value="Unassembled WGS sequence"/>
</dbReference>
<keyword evidence="4" id="KW-0503">Monooxygenase</keyword>
<keyword evidence="5" id="KW-1185">Reference proteome</keyword>
<accession>A0A177CHE7</accession>
<evidence type="ECO:0000313" key="4">
    <source>
        <dbReference type="EMBL" id="OAG06210.1"/>
    </source>
</evidence>
<dbReference type="EMBL" id="KV441552">
    <property type="protein sequence ID" value="OAG06210.1"/>
    <property type="molecule type" value="Genomic_DNA"/>
</dbReference>
<dbReference type="InterPro" id="IPR050346">
    <property type="entry name" value="FMO-like"/>
</dbReference>
<evidence type="ECO:0000256" key="3">
    <source>
        <dbReference type="ARBA" id="ARBA00023002"/>
    </source>
</evidence>
<reference evidence="4 5" key="1">
    <citation type="submission" date="2016-05" db="EMBL/GenBank/DDBJ databases">
        <title>Comparative analysis of secretome profiles of manganese(II)-oxidizing ascomycete fungi.</title>
        <authorList>
            <consortium name="DOE Joint Genome Institute"/>
            <person name="Zeiner C.A."/>
            <person name="Purvine S.O."/>
            <person name="Zink E.M."/>
            <person name="Wu S."/>
            <person name="Pasa-Tolic L."/>
            <person name="Chaput D.L."/>
            <person name="Haridas S."/>
            <person name="Grigoriev I.V."/>
            <person name="Santelli C.M."/>
            <person name="Hansel C.M."/>
        </authorList>
    </citation>
    <scope>NUCLEOTIDE SEQUENCE [LARGE SCALE GENOMIC DNA]</scope>
    <source>
        <strain evidence="4 5">AP3s5-JAC2a</strain>
    </source>
</reference>
<name>A0A177CHE7_9PLEO</name>
<evidence type="ECO:0000256" key="2">
    <source>
        <dbReference type="ARBA" id="ARBA00022827"/>
    </source>
</evidence>